<proteinExistence type="predicted"/>
<feature type="transmembrane region" description="Helical" evidence="5">
    <location>
        <begin position="312"/>
        <end position="335"/>
    </location>
</feature>
<dbReference type="PROSITE" id="PS50262">
    <property type="entry name" value="G_PROTEIN_RECEP_F1_2"/>
    <property type="match status" value="1"/>
</dbReference>
<dbReference type="InterPro" id="IPR017452">
    <property type="entry name" value="GPCR_Rhodpsn_7TM"/>
</dbReference>
<keyword evidence="4 5" id="KW-0472">Membrane</keyword>
<evidence type="ECO:0000313" key="9">
    <source>
        <dbReference type="Proteomes" id="UP000663828"/>
    </source>
</evidence>
<dbReference type="EMBL" id="CAJNOJ010000135">
    <property type="protein sequence ID" value="CAF1178686.1"/>
    <property type="molecule type" value="Genomic_DNA"/>
</dbReference>
<keyword evidence="3 5" id="KW-1133">Transmembrane helix</keyword>
<name>A0A814X1W9_ADIRI</name>
<reference evidence="8" key="1">
    <citation type="submission" date="2021-02" db="EMBL/GenBank/DDBJ databases">
        <authorList>
            <person name="Nowell W R."/>
        </authorList>
    </citation>
    <scope>NUCLEOTIDE SEQUENCE</scope>
</reference>
<protein>
    <recommendedName>
        <fullName evidence="6">G-protein coupled receptors family 1 profile domain-containing protein</fullName>
    </recommendedName>
</protein>
<feature type="transmembrane region" description="Helical" evidence="5">
    <location>
        <begin position="273"/>
        <end position="292"/>
    </location>
</feature>
<dbReference type="SUPFAM" id="SSF81321">
    <property type="entry name" value="Family A G protein-coupled receptor-like"/>
    <property type="match status" value="1"/>
</dbReference>
<feature type="transmembrane region" description="Helical" evidence="5">
    <location>
        <begin position="199"/>
        <end position="227"/>
    </location>
</feature>
<evidence type="ECO:0000256" key="4">
    <source>
        <dbReference type="ARBA" id="ARBA00023136"/>
    </source>
</evidence>
<organism evidence="8 9">
    <name type="scientific">Adineta ricciae</name>
    <name type="common">Rotifer</name>
    <dbReference type="NCBI Taxonomy" id="249248"/>
    <lineage>
        <taxon>Eukaryota</taxon>
        <taxon>Metazoa</taxon>
        <taxon>Spiralia</taxon>
        <taxon>Gnathifera</taxon>
        <taxon>Rotifera</taxon>
        <taxon>Eurotatoria</taxon>
        <taxon>Bdelloidea</taxon>
        <taxon>Adinetida</taxon>
        <taxon>Adinetidae</taxon>
        <taxon>Adineta</taxon>
    </lineage>
</organism>
<evidence type="ECO:0000313" key="7">
    <source>
        <dbReference type="EMBL" id="CAF1178686.1"/>
    </source>
</evidence>
<accession>A0A814X1W9</accession>
<dbReference type="CDD" id="cd00637">
    <property type="entry name" value="7tm_classA_rhodopsin-like"/>
    <property type="match status" value="1"/>
</dbReference>
<evidence type="ECO:0000256" key="3">
    <source>
        <dbReference type="ARBA" id="ARBA00022989"/>
    </source>
</evidence>
<dbReference type="AlphaFoldDB" id="A0A814X1W9"/>
<dbReference type="GO" id="GO:0016020">
    <property type="term" value="C:membrane"/>
    <property type="evidence" value="ECO:0007669"/>
    <property type="project" value="UniProtKB-SubCell"/>
</dbReference>
<dbReference type="Proteomes" id="UP000663828">
    <property type="component" value="Unassembled WGS sequence"/>
</dbReference>
<sequence>MTFNESTSYDFYIKRLENLCDHISTYIFLFYLIVGNIGNVFKVLFFRQKPLRSCPCTIYILVATIGHFLTLNNIPLSSLFPNNWDLIGFDHGLYFNRTFVENTLTSTHATRMCKIQVYFHMLSTNISLQTLVFASLNRFCMSLKRKTRLNQSQRITNFFCTLSTAYTLCSLTCIIWALVSIQTLFSFTIIHDHCIPHNIIVWGVKLSSVYFGQTIFMIMFGSLTIFYRHKRSLYVRRRCHHEAIPMYSQYSRHDRLEIGHVEVQLTSMIVTEIVVVILSSLPYGIYIVYRLSIMEKYRSPLDMKYDNVIERFIQLTMFFESSCGFYIYLFTLTTLKQRFFGILRRRLRIRS</sequence>
<gene>
    <name evidence="7" type="ORF">EDS130_LOCUS24118</name>
    <name evidence="8" type="ORF">XAT740_LOCUS24146</name>
</gene>
<dbReference type="Proteomes" id="UP000663852">
    <property type="component" value="Unassembled WGS sequence"/>
</dbReference>
<dbReference type="Gene3D" id="1.20.1070.10">
    <property type="entry name" value="Rhodopsin 7-helix transmembrane proteins"/>
    <property type="match status" value="1"/>
</dbReference>
<feature type="transmembrane region" description="Helical" evidence="5">
    <location>
        <begin position="57"/>
        <end position="76"/>
    </location>
</feature>
<evidence type="ECO:0000256" key="5">
    <source>
        <dbReference type="SAM" id="Phobius"/>
    </source>
</evidence>
<feature type="transmembrane region" description="Helical" evidence="5">
    <location>
        <begin position="157"/>
        <end position="179"/>
    </location>
</feature>
<comment type="caution">
    <text evidence="8">The sequence shown here is derived from an EMBL/GenBank/DDBJ whole genome shotgun (WGS) entry which is preliminary data.</text>
</comment>
<evidence type="ECO:0000256" key="2">
    <source>
        <dbReference type="ARBA" id="ARBA00022692"/>
    </source>
</evidence>
<feature type="transmembrane region" description="Helical" evidence="5">
    <location>
        <begin position="117"/>
        <end position="136"/>
    </location>
</feature>
<feature type="transmembrane region" description="Helical" evidence="5">
    <location>
        <begin position="23"/>
        <end position="45"/>
    </location>
</feature>
<dbReference type="EMBL" id="CAJNOR010001853">
    <property type="protein sequence ID" value="CAF1210113.1"/>
    <property type="molecule type" value="Genomic_DNA"/>
</dbReference>
<evidence type="ECO:0000313" key="8">
    <source>
        <dbReference type="EMBL" id="CAF1210113.1"/>
    </source>
</evidence>
<evidence type="ECO:0000256" key="1">
    <source>
        <dbReference type="ARBA" id="ARBA00004370"/>
    </source>
</evidence>
<evidence type="ECO:0000259" key="6">
    <source>
        <dbReference type="PROSITE" id="PS50262"/>
    </source>
</evidence>
<dbReference type="OrthoDB" id="10038263at2759"/>
<comment type="subcellular location">
    <subcellularLocation>
        <location evidence="1">Membrane</location>
    </subcellularLocation>
</comment>
<keyword evidence="2 5" id="KW-0812">Transmembrane</keyword>
<feature type="domain" description="G-protein coupled receptors family 1 profile" evidence="6">
    <location>
        <begin position="38"/>
        <end position="328"/>
    </location>
</feature>
<keyword evidence="9" id="KW-1185">Reference proteome</keyword>